<sequence>MWPRFLAPIEITASKALDYLERDIGLVINFKTRYKERVCEGVLIMGRMDRLANAARPVLTSVLP</sequence>
<protein>
    <submittedName>
        <fullName evidence="1">Uncharacterized protein</fullName>
    </submittedName>
</protein>
<evidence type="ECO:0000313" key="1">
    <source>
        <dbReference type="EMBL" id="HGH61217.1"/>
    </source>
</evidence>
<organism evidence="1">
    <name type="scientific">Desulfomonile tiedjei</name>
    <dbReference type="NCBI Taxonomy" id="2358"/>
    <lineage>
        <taxon>Bacteria</taxon>
        <taxon>Pseudomonadati</taxon>
        <taxon>Thermodesulfobacteriota</taxon>
        <taxon>Desulfomonilia</taxon>
        <taxon>Desulfomonilales</taxon>
        <taxon>Desulfomonilaceae</taxon>
        <taxon>Desulfomonile</taxon>
    </lineage>
</organism>
<comment type="caution">
    <text evidence="1">The sequence shown here is derived from an EMBL/GenBank/DDBJ whole genome shotgun (WGS) entry which is preliminary data.</text>
</comment>
<name>A0A7C4EXF0_9BACT</name>
<dbReference type="AlphaFoldDB" id="A0A7C4EXF0"/>
<reference evidence="1" key="1">
    <citation type="journal article" date="2020" name="mSystems">
        <title>Genome- and Community-Level Interaction Insights into Carbon Utilization and Element Cycling Functions of Hydrothermarchaeota in Hydrothermal Sediment.</title>
        <authorList>
            <person name="Zhou Z."/>
            <person name="Liu Y."/>
            <person name="Xu W."/>
            <person name="Pan J."/>
            <person name="Luo Z.H."/>
            <person name="Li M."/>
        </authorList>
    </citation>
    <scope>NUCLEOTIDE SEQUENCE [LARGE SCALE GENOMIC DNA]</scope>
    <source>
        <strain evidence="1">SpSt-769</strain>
    </source>
</reference>
<proteinExistence type="predicted"/>
<dbReference type="EMBL" id="DTGT01000247">
    <property type="protein sequence ID" value="HGH61217.1"/>
    <property type="molecule type" value="Genomic_DNA"/>
</dbReference>
<gene>
    <name evidence="1" type="ORF">ENV54_07970</name>
</gene>
<accession>A0A7C4EXF0</accession>